<evidence type="ECO:0008006" key="3">
    <source>
        <dbReference type="Google" id="ProtNLM"/>
    </source>
</evidence>
<dbReference type="RefSeq" id="XP_029235924.1">
    <property type="nucleotide sequence ID" value="XM_029384234.1"/>
</dbReference>
<keyword evidence="2" id="KW-1185">Reference proteome</keyword>
<accession>A0A422N5G9</accession>
<dbReference type="Proteomes" id="UP000283634">
    <property type="component" value="Unassembled WGS sequence"/>
</dbReference>
<name>A0A422N5G9_TRYRA</name>
<evidence type="ECO:0000313" key="2">
    <source>
        <dbReference type="Proteomes" id="UP000283634"/>
    </source>
</evidence>
<dbReference type="EMBL" id="MKGL01000310">
    <property type="protein sequence ID" value="RNF00718.1"/>
    <property type="molecule type" value="Genomic_DNA"/>
</dbReference>
<dbReference type="AlphaFoldDB" id="A0A422N5G9"/>
<reference evidence="1 2" key="1">
    <citation type="journal article" date="2018" name="BMC Genomics">
        <title>Genomic comparison of Trypanosoma conorhini and Trypanosoma rangeli to Trypanosoma cruzi strains of high and low virulence.</title>
        <authorList>
            <person name="Bradwell K.R."/>
            <person name="Koparde V.N."/>
            <person name="Matveyev A.V."/>
            <person name="Serrano M.G."/>
            <person name="Alves J.M."/>
            <person name="Parikh H."/>
            <person name="Huang B."/>
            <person name="Lee V."/>
            <person name="Espinosa-Alvarez O."/>
            <person name="Ortiz P.A."/>
            <person name="Costa-Martins A.G."/>
            <person name="Teixeira M.M."/>
            <person name="Buck G.A."/>
        </authorList>
    </citation>
    <scope>NUCLEOTIDE SEQUENCE [LARGE SCALE GENOMIC DNA]</scope>
    <source>
        <strain evidence="1 2">AM80</strain>
    </source>
</reference>
<dbReference type="OrthoDB" id="248853at2759"/>
<dbReference type="GeneID" id="40331376"/>
<protein>
    <recommendedName>
        <fullName evidence="3">EF-hand domain-containing protein</fullName>
    </recommendedName>
</protein>
<sequence length="114" mass="12814">MEDDLFILTDRSGDGAVTVDETTHYFERHGFLPEKDAPLVPFKDALIDATMFRPMVDLLCAHCRAALGGARDVCVWSRRFTPLSASASPRLKCPPPPPCRVMEDIEERLMRHGE</sequence>
<proteinExistence type="predicted"/>
<evidence type="ECO:0000313" key="1">
    <source>
        <dbReference type="EMBL" id="RNF00718.1"/>
    </source>
</evidence>
<gene>
    <name evidence="1" type="ORF">TraAM80_07443</name>
</gene>
<comment type="caution">
    <text evidence="1">The sequence shown here is derived from an EMBL/GenBank/DDBJ whole genome shotgun (WGS) entry which is preliminary data.</text>
</comment>
<organism evidence="1 2">
    <name type="scientific">Trypanosoma rangeli</name>
    <dbReference type="NCBI Taxonomy" id="5698"/>
    <lineage>
        <taxon>Eukaryota</taxon>
        <taxon>Discoba</taxon>
        <taxon>Euglenozoa</taxon>
        <taxon>Kinetoplastea</taxon>
        <taxon>Metakinetoplastina</taxon>
        <taxon>Trypanosomatida</taxon>
        <taxon>Trypanosomatidae</taxon>
        <taxon>Trypanosoma</taxon>
        <taxon>Herpetosoma</taxon>
    </lineage>
</organism>